<evidence type="ECO:0000313" key="3">
    <source>
        <dbReference type="Proteomes" id="UP000828390"/>
    </source>
</evidence>
<gene>
    <name evidence="2" type="ORF">DPMN_048364</name>
</gene>
<dbReference type="EMBL" id="JAIWYP010000011">
    <property type="protein sequence ID" value="KAH3741639.1"/>
    <property type="molecule type" value="Genomic_DNA"/>
</dbReference>
<dbReference type="AlphaFoldDB" id="A0A9D4I2A7"/>
<feature type="region of interest" description="Disordered" evidence="1">
    <location>
        <begin position="61"/>
        <end position="92"/>
    </location>
</feature>
<evidence type="ECO:0000256" key="1">
    <source>
        <dbReference type="SAM" id="MobiDB-lite"/>
    </source>
</evidence>
<accession>A0A9D4I2A7</accession>
<name>A0A9D4I2A7_DREPO</name>
<evidence type="ECO:0000313" key="2">
    <source>
        <dbReference type="EMBL" id="KAH3741639.1"/>
    </source>
</evidence>
<keyword evidence="3" id="KW-1185">Reference proteome</keyword>
<protein>
    <submittedName>
        <fullName evidence="2">Uncharacterized protein</fullName>
    </submittedName>
</protein>
<organism evidence="2 3">
    <name type="scientific">Dreissena polymorpha</name>
    <name type="common">Zebra mussel</name>
    <name type="synonym">Mytilus polymorpha</name>
    <dbReference type="NCBI Taxonomy" id="45954"/>
    <lineage>
        <taxon>Eukaryota</taxon>
        <taxon>Metazoa</taxon>
        <taxon>Spiralia</taxon>
        <taxon>Lophotrochozoa</taxon>
        <taxon>Mollusca</taxon>
        <taxon>Bivalvia</taxon>
        <taxon>Autobranchia</taxon>
        <taxon>Heteroconchia</taxon>
        <taxon>Euheterodonta</taxon>
        <taxon>Imparidentia</taxon>
        <taxon>Neoheterodontei</taxon>
        <taxon>Myida</taxon>
        <taxon>Dreissenoidea</taxon>
        <taxon>Dreissenidae</taxon>
        <taxon>Dreissena</taxon>
    </lineage>
</organism>
<comment type="caution">
    <text evidence="2">The sequence shown here is derived from an EMBL/GenBank/DDBJ whole genome shotgun (WGS) entry which is preliminary data.</text>
</comment>
<reference evidence="2" key="1">
    <citation type="journal article" date="2019" name="bioRxiv">
        <title>The Genome of the Zebra Mussel, Dreissena polymorpha: A Resource for Invasive Species Research.</title>
        <authorList>
            <person name="McCartney M.A."/>
            <person name="Auch B."/>
            <person name="Kono T."/>
            <person name="Mallez S."/>
            <person name="Zhang Y."/>
            <person name="Obille A."/>
            <person name="Becker A."/>
            <person name="Abrahante J.E."/>
            <person name="Garbe J."/>
            <person name="Badalamenti J.P."/>
            <person name="Herman A."/>
            <person name="Mangelson H."/>
            <person name="Liachko I."/>
            <person name="Sullivan S."/>
            <person name="Sone E.D."/>
            <person name="Koren S."/>
            <person name="Silverstein K.A.T."/>
            <person name="Beckman K.B."/>
            <person name="Gohl D.M."/>
        </authorList>
    </citation>
    <scope>NUCLEOTIDE SEQUENCE</scope>
    <source>
        <strain evidence="2">Duluth1</strain>
        <tissue evidence="2">Whole animal</tissue>
    </source>
</reference>
<proteinExistence type="predicted"/>
<sequence>MNNRAILEGATSLTPPSIAFSTDKRILLSERLLVPRIVDHTVSAESIIDIWLHLCREREREMERKRATRDEREREREREIEREKRERVERER</sequence>
<reference evidence="2" key="2">
    <citation type="submission" date="2020-11" db="EMBL/GenBank/DDBJ databases">
        <authorList>
            <person name="McCartney M.A."/>
            <person name="Auch B."/>
            <person name="Kono T."/>
            <person name="Mallez S."/>
            <person name="Becker A."/>
            <person name="Gohl D.M."/>
            <person name="Silverstein K.A.T."/>
            <person name="Koren S."/>
            <person name="Bechman K.B."/>
            <person name="Herman A."/>
            <person name="Abrahante J.E."/>
            <person name="Garbe J."/>
        </authorList>
    </citation>
    <scope>NUCLEOTIDE SEQUENCE</scope>
    <source>
        <strain evidence="2">Duluth1</strain>
        <tissue evidence="2">Whole animal</tissue>
    </source>
</reference>
<dbReference type="Proteomes" id="UP000828390">
    <property type="component" value="Unassembled WGS sequence"/>
</dbReference>